<dbReference type="PANTHER" id="PTHR43553">
    <property type="entry name" value="HEAVY METAL TRANSPORTER"/>
    <property type="match status" value="1"/>
</dbReference>
<keyword evidence="3" id="KW-0813">Transport</keyword>
<keyword evidence="4" id="KW-1003">Cell membrane</keyword>
<gene>
    <name evidence="10" type="ORF">VIN30_04345</name>
</gene>
<evidence type="ECO:0000256" key="1">
    <source>
        <dbReference type="ARBA" id="ARBA00004202"/>
    </source>
</evidence>
<evidence type="ECO:0000256" key="7">
    <source>
        <dbReference type="ARBA" id="ARBA00022967"/>
    </source>
</evidence>
<dbReference type="InterPro" id="IPR003439">
    <property type="entry name" value="ABC_transporter-like_ATP-bd"/>
</dbReference>
<dbReference type="Pfam" id="PF00005">
    <property type="entry name" value="ABC_tran"/>
    <property type="match status" value="1"/>
</dbReference>
<dbReference type="Proteomes" id="UP001349994">
    <property type="component" value="Unassembled WGS sequence"/>
</dbReference>
<organism evidence="10 11">
    <name type="scientific">Adlercreutzia wanghongyangiae</name>
    <dbReference type="NCBI Taxonomy" id="3111451"/>
    <lineage>
        <taxon>Bacteria</taxon>
        <taxon>Bacillati</taxon>
        <taxon>Actinomycetota</taxon>
        <taxon>Coriobacteriia</taxon>
        <taxon>Eggerthellales</taxon>
        <taxon>Eggerthellaceae</taxon>
        <taxon>Adlercreutzia</taxon>
    </lineage>
</organism>
<keyword evidence="7" id="KW-1278">Translocase</keyword>
<dbReference type="InterPro" id="IPR050095">
    <property type="entry name" value="ECF_ABC_transporter_ATP-bd"/>
</dbReference>
<dbReference type="InterPro" id="IPR015856">
    <property type="entry name" value="ABC_transpr_CbiO/EcfA_su"/>
</dbReference>
<feature type="domain" description="ABC transporter" evidence="9">
    <location>
        <begin position="25"/>
        <end position="262"/>
    </location>
</feature>
<dbReference type="InterPro" id="IPR003593">
    <property type="entry name" value="AAA+_ATPase"/>
</dbReference>
<dbReference type="InterPro" id="IPR017871">
    <property type="entry name" value="ABC_transporter-like_CS"/>
</dbReference>
<dbReference type="SUPFAM" id="SSF52540">
    <property type="entry name" value="P-loop containing nucleoside triphosphate hydrolases"/>
    <property type="match status" value="1"/>
</dbReference>
<evidence type="ECO:0000313" key="11">
    <source>
        <dbReference type="Proteomes" id="UP001349994"/>
    </source>
</evidence>
<evidence type="ECO:0000259" key="9">
    <source>
        <dbReference type="PROSITE" id="PS50893"/>
    </source>
</evidence>
<evidence type="ECO:0000256" key="6">
    <source>
        <dbReference type="ARBA" id="ARBA00022840"/>
    </source>
</evidence>
<dbReference type="PROSITE" id="PS00211">
    <property type="entry name" value="ABC_TRANSPORTER_1"/>
    <property type="match status" value="1"/>
</dbReference>
<reference evidence="10 11" key="1">
    <citation type="submission" date="2024-01" db="EMBL/GenBank/DDBJ databases">
        <title>novel species in genus Adlercreutzia.</title>
        <authorList>
            <person name="Liu X."/>
        </authorList>
    </citation>
    <scope>NUCLEOTIDE SEQUENCE [LARGE SCALE GENOMIC DNA]</scope>
    <source>
        <strain evidence="10 11">R7</strain>
    </source>
</reference>
<dbReference type="InterPro" id="IPR027417">
    <property type="entry name" value="P-loop_NTPase"/>
</dbReference>
<keyword evidence="8" id="KW-0472">Membrane</keyword>
<evidence type="ECO:0000256" key="2">
    <source>
        <dbReference type="ARBA" id="ARBA00005417"/>
    </source>
</evidence>
<comment type="subcellular location">
    <subcellularLocation>
        <location evidence="1">Cell membrane</location>
        <topology evidence="1">Peripheral membrane protein</topology>
    </subcellularLocation>
</comment>
<sequence>MRLAFEAVSYSYAGGEDRKRSRKAKREREAAWGNAPDAVWALRDVTLAVEPGEFLGVAGHTGSGKSTLIQHMNGLVHPTCGRVLADGADLADKKVAAQVRQSVGLVFQYPENQLFANTVYDDVAFGPRNMKLSEVEVERRVREAMELVGLDMDALGERSPFDLSGGQQRRVAFAGVLAMEPEVLVLDEPVAGLDPLSRADFLALIARFHARGMTVVMVSHSMEDLALLSDRILVLSEGRVFALGTPAEVFADATALKAVGLAAPAPQAFASSLREAGFHLPRDLYDEATLATDIAAQLAGATAAKEGGADV</sequence>
<keyword evidence="11" id="KW-1185">Reference proteome</keyword>
<keyword evidence="6" id="KW-0067">ATP-binding</keyword>
<dbReference type="CDD" id="cd03225">
    <property type="entry name" value="ABC_cobalt_CbiO_domain1"/>
    <property type="match status" value="1"/>
</dbReference>
<accession>A0ABU6IH15</accession>
<protein>
    <submittedName>
        <fullName evidence="10">Energy-coupling factor transporter ATPase</fullName>
    </submittedName>
</protein>
<dbReference type="PROSITE" id="PS50893">
    <property type="entry name" value="ABC_TRANSPORTER_2"/>
    <property type="match status" value="1"/>
</dbReference>
<evidence type="ECO:0000256" key="5">
    <source>
        <dbReference type="ARBA" id="ARBA00022741"/>
    </source>
</evidence>
<proteinExistence type="inferred from homology"/>
<dbReference type="SMART" id="SM00382">
    <property type="entry name" value="AAA"/>
    <property type="match status" value="1"/>
</dbReference>
<evidence type="ECO:0000313" key="10">
    <source>
        <dbReference type="EMBL" id="MEC4175671.1"/>
    </source>
</evidence>
<evidence type="ECO:0000256" key="8">
    <source>
        <dbReference type="ARBA" id="ARBA00023136"/>
    </source>
</evidence>
<comment type="caution">
    <text evidence="10">The sequence shown here is derived from an EMBL/GenBank/DDBJ whole genome shotgun (WGS) entry which is preliminary data.</text>
</comment>
<evidence type="ECO:0000256" key="3">
    <source>
        <dbReference type="ARBA" id="ARBA00022448"/>
    </source>
</evidence>
<evidence type="ECO:0000256" key="4">
    <source>
        <dbReference type="ARBA" id="ARBA00022475"/>
    </source>
</evidence>
<dbReference type="PANTHER" id="PTHR43553:SF27">
    <property type="entry name" value="ENERGY-COUPLING FACTOR TRANSPORTER ATP-BINDING PROTEIN ECFA2"/>
    <property type="match status" value="1"/>
</dbReference>
<keyword evidence="5" id="KW-0547">Nucleotide-binding</keyword>
<dbReference type="EMBL" id="JAYMFF010000007">
    <property type="protein sequence ID" value="MEC4175671.1"/>
    <property type="molecule type" value="Genomic_DNA"/>
</dbReference>
<dbReference type="Gene3D" id="3.40.50.300">
    <property type="entry name" value="P-loop containing nucleotide triphosphate hydrolases"/>
    <property type="match status" value="1"/>
</dbReference>
<dbReference type="RefSeq" id="WP_326425989.1">
    <property type="nucleotide sequence ID" value="NZ_JAYMFF010000007.1"/>
</dbReference>
<comment type="similarity">
    <text evidence="2">Belongs to the ABC transporter superfamily.</text>
</comment>
<name>A0ABU6IH15_9ACTN</name>